<protein>
    <submittedName>
        <fullName evidence="2">Uncharacterized protein</fullName>
    </submittedName>
</protein>
<proteinExistence type="predicted"/>
<keyword evidence="1" id="KW-1133">Transmembrane helix</keyword>
<feature type="transmembrane region" description="Helical" evidence="1">
    <location>
        <begin position="225"/>
        <end position="243"/>
    </location>
</feature>
<keyword evidence="3" id="KW-1185">Reference proteome</keyword>
<dbReference type="AlphaFoldDB" id="A0A5B8UWU8"/>
<feature type="transmembrane region" description="Helical" evidence="1">
    <location>
        <begin position="25"/>
        <end position="44"/>
    </location>
</feature>
<keyword evidence="1" id="KW-0472">Membrane</keyword>
<feature type="transmembrane region" description="Helical" evidence="1">
    <location>
        <begin position="170"/>
        <end position="189"/>
    </location>
</feature>
<evidence type="ECO:0000313" key="3">
    <source>
        <dbReference type="Proteomes" id="UP000321479"/>
    </source>
</evidence>
<feature type="transmembrane region" description="Helical" evidence="1">
    <location>
        <begin position="64"/>
        <end position="82"/>
    </location>
</feature>
<dbReference type="RefSeq" id="WP_147031954.1">
    <property type="nucleotide sequence ID" value="NZ_CP042436.1"/>
</dbReference>
<sequence length="249" mass="28105">MAANTDLLQQYHINGEFVRGIKRKYIVFATSIWVLLFIIDQIAPGSWQSDGKNVSPTLNLWLNVAQFTILSVITVVIIYFTAGSKYEGYMITLNDRVIGKTNKNNQNKIIELSQIAYVVKTSRGSLFVYDSKKNILVIPYAIDGYDELKKVIAESSPIWIDGPYSIYQKYSLATVFLFVAMLLTMLALTNKILESIVALFIISGVALVFKSGYDKIKRHQVVANKRLLIAPTVFILIILIALIKKLMEK</sequence>
<reference evidence="2 3" key="1">
    <citation type="journal article" date="2017" name="Curr. Microbiol.">
        <title>Mucilaginibacter ginsenosidivorans sp. nov., Isolated from Soil of Ginseng Field.</title>
        <authorList>
            <person name="Kim M.M."/>
            <person name="Siddiqi M.Z."/>
            <person name="Im W.T."/>
        </authorList>
    </citation>
    <scope>NUCLEOTIDE SEQUENCE [LARGE SCALE GENOMIC DNA]</scope>
    <source>
        <strain evidence="2 3">Gsoil 3017</strain>
    </source>
</reference>
<dbReference type="EMBL" id="CP042436">
    <property type="protein sequence ID" value="QEC63378.1"/>
    <property type="molecule type" value="Genomic_DNA"/>
</dbReference>
<evidence type="ECO:0000313" key="2">
    <source>
        <dbReference type="EMBL" id="QEC63378.1"/>
    </source>
</evidence>
<gene>
    <name evidence="2" type="ORF">FRZ54_12595</name>
</gene>
<accession>A0A5B8UWU8</accession>
<dbReference type="Proteomes" id="UP000321479">
    <property type="component" value="Chromosome"/>
</dbReference>
<keyword evidence="1" id="KW-0812">Transmembrane</keyword>
<dbReference type="KEGG" id="mgin:FRZ54_12595"/>
<evidence type="ECO:0000256" key="1">
    <source>
        <dbReference type="SAM" id="Phobius"/>
    </source>
</evidence>
<organism evidence="2 3">
    <name type="scientific">Mucilaginibacter ginsenosidivorans</name>
    <dbReference type="NCBI Taxonomy" id="398053"/>
    <lineage>
        <taxon>Bacteria</taxon>
        <taxon>Pseudomonadati</taxon>
        <taxon>Bacteroidota</taxon>
        <taxon>Sphingobacteriia</taxon>
        <taxon>Sphingobacteriales</taxon>
        <taxon>Sphingobacteriaceae</taxon>
        <taxon>Mucilaginibacter</taxon>
    </lineage>
</organism>
<name>A0A5B8UWU8_9SPHI</name>
<feature type="transmembrane region" description="Helical" evidence="1">
    <location>
        <begin position="195"/>
        <end position="213"/>
    </location>
</feature>